<dbReference type="Pfam" id="PF00535">
    <property type="entry name" value="Glycos_transf_2"/>
    <property type="match status" value="1"/>
</dbReference>
<dbReference type="InterPro" id="IPR029044">
    <property type="entry name" value="Nucleotide-diphossugar_trans"/>
</dbReference>
<reference evidence="3 4" key="1">
    <citation type="journal article" date="2012" name="J. Bacteriol.">
        <title>Draft Genome Sequence of the Soil Bacterium Burkholderia terrae Strain BS001, Which Interacts with Fungal Surface Structures.</title>
        <authorList>
            <person name="Nazir R."/>
            <person name="Hansen M.A."/>
            <person name="Sorensen S."/>
            <person name="van Elsas J.D."/>
        </authorList>
    </citation>
    <scope>NUCLEOTIDE SEQUENCE [LARGE SCALE GENOMIC DNA]</scope>
    <source>
        <strain evidence="3 4">BS001</strain>
    </source>
</reference>
<sequence>MEIHAFAEFPGAARARRSDAPARQRFVPSPAVRRRAPLYILAQLSLGDGASAAGWADRAPSLPASIRMTQPTLGVALITKNAALRLDECLRAVAFADEIVVVDGGSTDRTVEIARAHGARVLTHTDWPGFGPQKNRALDALGTTWVLSIDADEIVTPELAVSIAGVLAAPAADVYAIDRLSAFCGHWVRHSGWYPDWIPRLFKRGAARFSDDLVHERLVFESPAKRLEGKLMHHSYEDFETVLRKLDAYSTAGAQQRHAAGQRGSFGKAVARGAWAFVRTYLLRRGFLDGRAGFMIAMFNAETVYYRFLKLAQLGREDASGR</sequence>
<accession>A0ABN0FLE1</accession>
<comment type="similarity">
    <text evidence="1">Belongs to the glycosyltransferase 2 family. WaaE/KdtX subfamily.</text>
</comment>
<name>A0ABN0FLE1_9BURK</name>
<proteinExistence type="inferred from homology"/>
<gene>
    <name evidence="3" type="ORF">WQE_18484</name>
</gene>
<evidence type="ECO:0000256" key="1">
    <source>
        <dbReference type="ARBA" id="ARBA00038494"/>
    </source>
</evidence>
<evidence type="ECO:0000313" key="4">
    <source>
        <dbReference type="Proteomes" id="UP000004980"/>
    </source>
</evidence>
<dbReference type="SUPFAM" id="SSF53448">
    <property type="entry name" value="Nucleotide-diphospho-sugar transferases"/>
    <property type="match status" value="1"/>
</dbReference>
<comment type="caution">
    <text evidence="3">The sequence shown here is derived from an EMBL/GenBank/DDBJ whole genome shotgun (WGS) entry which is preliminary data.</text>
</comment>
<dbReference type="PANTHER" id="PTHR43630:SF2">
    <property type="entry name" value="GLYCOSYLTRANSFERASE"/>
    <property type="match status" value="1"/>
</dbReference>
<dbReference type="GO" id="GO:0016740">
    <property type="term" value="F:transferase activity"/>
    <property type="evidence" value="ECO:0007669"/>
    <property type="project" value="UniProtKB-KW"/>
</dbReference>
<dbReference type="Proteomes" id="UP000004980">
    <property type="component" value="Unassembled WGS sequence"/>
</dbReference>
<keyword evidence="4" id="KW-1185">Reference proteome</keyword>
<dbReference type="EMBL" id="AKAU01000097">
    <property type="protein sequence ID" value="EIM99549.1"/>
    <property type="molecule type" value="Genomic_DNA"/>
</dbReference>
<dbReference type="InterPro" id="IPR001173">
    <property type="entry name" value="Glyco_trans_2-like"/>
</dbReference>
<evidence type="ECO:0000313" key="3">
    <source>
        <dbReference type="EMBL" id="EIM99549.1"/>
    </source>
</evidence>
<dbReference type="Gene3D" id="3.90.550.10">
    <property type="entry name" value="Spore Coat Polysaccharide Biosynthesis Protein SpsA, Chain A"/>
    <property type="match status" value="1"/>
</dbReference>
<keyword evidence="3" id="KW-0808">Transferase</keyword>
<feature type="domain" description="Glycosyltransferase 2-like" evidence="2">
    <location>
        <begin position="75"/>
        <end position="204"/>
    </location>
</feature>
<protein>
    <submittedName>
        <fullName evidence="3">Glycosyl transferase family protein</fullName>
    </submittedName>
</protein>
<organism evidence="3 4">
    <name type="scientific">Paraburkholderia hospita</name>
    <dbReference type="NCBI Taxonomy" id="169430"/>
    <lineage>
        <taxon>Bacteria</taxon>
        <taxon>Pseudomonadati</taxon>
        <taxon>Pseudomonadota</taxon>
        <taxon>Betaproteobacteria</taxon>
        <taxon>Burkholderiales</taxon>
        <taxon>Burkholderiaceae</taxon>
        <taxon>Paraburkholderia</taxon>
    </lineage>
</organism>
<dbReference type="CDD" id="cd02511">
    <property type="entry name" value="Beta4Glucosyltransferase"/>
    <property type="match status" value="1"/>
</dbReference>
<dbReference type="PANTHER" id="PTHR43630">
    <property type="entry name" value="POLY-BETA-1,6-N-ACETYL-D-GLUCOSAMINE SYNTHASE"/>
    <property type="match status" value="1"/>
</dbReference>
<evidence type="ECO:0000259" key="2">
    <source>
        <dbReference type="Pfam" id="PF00535"/>
    </source>
</evidence>